<comment type="caution">
    <text evidence="1">The sequence shown here is derived from an EMBL/GenBank/DDBJ whole genome shotgun (WGS) entry which is preliminary data.</text>
</comment>
<reference evidence="2" key="1">
    <citation type="journal article" date="2019" name="Int. J. Syst. Evol. Microbiol.">
        <title>The Global Catalogue of Microorganisms (GCM) 10K type strain sequencing project: providing services to taxonomists for standard genome sequencing and annotation.</title>
        <authorList>
            <consortium name="The Broad Institute Genomics Platform"/>
            <consortium name="The Broad Institute Genome Sequencing Center for Infectious Disease"/>
            <person name="Wu L."/>
            <person name="Ma J."/>
        </authorList>
    </citation>
    <scope>NUCLEOTIDE SEQUENCE [LARGE SCALE GENOMIC DNA]</scope>
    <source>
        <strain evidence="2">JCM 3106</strain>
    </source>
</reference>
<accession>A0ABP6L328</accession>
<proteinExistence type="predicted"/>
<organism evidence="1 2">
    <name type="scientific">Streptosporangium longisporum</name>
    <dbReference type="NCBI Taxonomy" id="46187"/>
    <lineage>
        <taxon>Bacteria</taxon>
        <taxon>Bacillati</taxon>
        <taxon>Actinomycetota</taxon>
        <taxon>Actinomycetes</taxon>
        <taxon>Streptosporangiales</taxon>
        <taxon>Streptosporangiaceae</taxon>
        <taxon>Streptosporangium</taxon>
    </lineage>
</organism>
<sequence length="67" mass="7422">MNVVHALWVEWRAETLRTSALLALAGALEKVEPDPHVEFADLYAAPARPASQDPEERRALIARFAAL</sequence>
<protein>
    <submittedName>
        <fullName evidence="1">Uncharacterized protein</fullName>
    </submittedName>
</protein>
<evidence type="ECO:0000313" key="1">
    <source>
        <dbReference type="EMBL" id="GAA3027211.1"/>
    </source>
</evidence>
<dbReference type="EMBL" id="BAAAWD010000016">
    <property type="protein sequence ID" value="GAA3027211.1"/>
    <property type="molecule type" value="Genomic_DNA"/>
</dbReference>
<evidence type="ECO:0000313" key="2">
    <source>
        <dbReference type="Proteomes" id="UP001499930"/>
    </source>
</evidence>
<gene>
    <name evidence="1" type="ORF">GCM10017559_61600</name>
</gene>
<keyword evidence="2" id="KW-1185">Reference proteome</keyword>
<dbReference type="Proteomes" id="UP001499930">
    <property type="component" value="Unassembled WGS sequence"/>
</dbReference>
<name>A0ABP6L328_9ACTN</name>